<dbReference type="SUPFAM" id="SSF57667">
    <property type="entry name" value="beta-beta-alpha zinc fingers"/>
    <property type="match status" value="1"/>
</dbReference>
<dbReference type="InterPro" id="IPR013087">
    <property type="entry name" value="Znf_C2H2_type"/>
</dbReference>
<feature type="compositionally biased region" description="Polar residues" evidence="1">
    <location>
        <begin position="35"/>
        <end position="57"/>
    </location>
</feature>
<evidence type="ECO:0000313" key="4">
    <source>
        <dbReference type="Proteomes" id="UP001341840"/>
    </source>
</evidence>
<dbReference type="SMART" id="SM00451">
    <property type="entry name" value="ZnF_U1"/>
    <property type="match status" value="1"/>
</dbReference>
<keyword evidence="4" id="KW-1185">Reference proteome</keyword>
<evidence type="ECO:0000313" key="3">
    <source>
        <dbReference type="EMBL" id="MED6194358.1"/>
    </source>
</evidence>
<dbReference type="InterPro" id="IPR003604">
    <property type="entry name" value="Matrin/U1-like-C_Znf_C2H2"/>
</dbReference>
<feature type="compositionally biased region" description="Polar residues" evidence="1">
    <location>
        <begin position="66"/>
        <end position="76"/>
    </location>
</feature>
<dbReference type="Pfam" id="PF12874">
    <property type="entry name" value="zf-met"/>
    <property type="match status" value="1"/>
</dbReference>
<organism evidence="3 4">
    <name type="scientific">Stylosanthes scabra</name>
    <dbReference type="NCBI Taxonomy" id="79078"/>
    <lineage>
        <taxon>Eukaryota</taxon>
        <taxon>Viridiplantae</taxon>
        <taxon>Streptophyta</taxon>
        <taxon>Embryophyta</taxon>
        <taxon>Tracheophyta</taxon>
        <taxon>Spermatophyta</taxon>
        <taxon>Magnoliopsida</taxon>
        <taxon>eudicotyledons</taxon>
        <taxon>Gunneridae</taxon>
        <taxon>Pentapetalae</taxon>
        <taxon>rosids</taxon>
        <taxon>fabids</taxon>
        <taxon>Fabales</taxon>
        <taxon>Fabaceae</taxon>
        <taxon>Papilionoideae</taxon>
        <taxon>50 kb inversion clade</taxon>
        <taxon>dalbergioids sensu lato</taxon>
        <taxon>Dalbergieae</taxon>
        <taxon>Pterocarpus clade</taxon>
        <taxon>Stylosanthes</taxon>
    </lineage>
</organism>
<feature type="compositionally biased region" description="Polar residues" evidence="1">
    <location>
        <begin position="84"/>
        <end position="97"/>
    </location>
</feature>
<evidence type="ECO:0000259" key="2">
    <source>
        <dbReference type="SMART" id="SM00451"/>
    </source>
</evidence>
<dbReference type="EMBL" id="JASCZI010211556">
    <property type="protein sequence ID" value="MED6194358.1"/>
    <property type="molecule type" value="Genomic_DNA"/>
</dbReference>
<feature type="domain" description="U1-type" evidence="2">
    <location>
        <begin position="110"/>
        <end position="144"/>
    </location>
</feature>
<feature type="region of interest" description="Disordered" evidence="1">
    <location>
        <begin position="30"/>
        <end position="98"/>
    </location>
</feature>
<dbReference type="Gene3D" id="3.30.160.60">
    <property type="entry name" value="Classic Zinc Finger"/>
    <property type="match status" value="1"/>
</dbReference>
<accession>A0ABU6XCG6</accession>
<dbReference type="Proteomes" id="UP001341840">
    <property type="component" value="Unassembled WGS sequence"/>
</dbReference>
<sequence>MDGRCRKQNNIMAVEIAIQRELAHRMKVTAPHLRPSNSNSTKEVFPSQFTSPSQASKSIALPGSTPRLSLSPNLSGTKRKETLPVSTASNPPQQNRQPFHRDISHKAEADDNVYCKICNLSCSSPFNLKQHLMGYKHREKLLELESGKKSGTSENSRSYERHWCDMCKISCMNEELLKLPFKVKSTRLN</sequence>
<protein>
    <recommendedName>
        <fullName evidence="2">U1-type domain-containing protein</fullName>
    </recommendedName>
</protein>
<comment type="caution">
    <text evidence="3">The sequence shown here is derived from an EMBL/GenBank/DDBJ whole genome shotgun (WGS) entry which is preliminary data.</text>
</comment>
<gene>
    <name evidence="3" type="ORF">PIB30_027744</name>
</gene>
<name>A0ABU6XCG6_9FABA</name>
<dbReference type="InterPro" id="IPR036236">
    <property type="entry name" value="Znf_C2H2_sf"/>
</dbReference>
<reference evidence="3 4" key="1">
    <citation type="journal article" date="2023" name="Plants (Basel)">
        <title>Bridging the Gap: Combining Genomics and Transcriptomics Approaches to Understand Stylosanthes scabra, an Orphan Legume from the Brazilian Caatinga.</title>
        <authorList>
            <person name="Ferreira-Neto J.R.C."/>
            <person name="da Silva M.D."/>
            <person name="Binneck E."/>
            <person name="de Melo N.F."/>
            <person name="da Silva R.H."/>
            <person name="de Melo A.L.T.M."/>
            <person name="Pandolfi V."/>
            <person name="Bustamante F.O."/>
            <person name="Brasileiro-Vidal A.C."/>
            <person name="Benko-Iseppon A.M."/>
        </authorList>
    </citation>
    <scope>NUCLEOTIDE SEQUENCE [LARGE SCALE GENOMIC DNA]</scope>
    <source>
        <tissue evidence="3">Leaves</tissue>
    </source>
</reference>
<proteinExistence type="predicted"/>
<evidence type="ECO:0000256" key="1">
    <source>
        <dbReference type="SAM" id="MobiDB-lite"/>
    </source>
</evidence>